<reference evidence="3" key="1">
    <citation type="journal article" date="2014" name="Int. J. Syst. Evol. Microbiol.">
        <title>Complete genome sequence of Corynebacterium casei LMG S-19264T (=DSM 44701T), isolated from a smear-ripened cheese.</title>
        <authorList>
            <consortium name="US DOE Joint Genome Institute (JGI-PGF)"/>
            <person name="Walter F."/>
            <person name="Albersmeier A."/>
            <person name="Kalinowski J."/>
            <person name="Ruckert C."/>
        </authorList>
    </citation>
    <scope>NUCLEOTIDE SEQUENCE</scope>
    <source>
        <strain evidence="3">CGMCC 1.12426</strain>
    </source>
</reference>
<dbReference type="Proteomes" id="UP000605148">
    <property type="component" value="Unassembled WGS sequence"/>
</dbReference>
<feature type="region of interest" description="Disordered" evidence="1">
    <location>
        <begin position="312"/>
        <end position="359"/>
    </location>
</feature>
<dbReference type="AlphaFoldDB" id="A0A916X174"/>
<organism evidence="3 4">
    <name type="scientific">Roseibium aquae</name>
    <dbReference type="NCBI Taxonomy" id="1323746"/>
    <lineage>
        <taxon>Bacteria</taxon>
        <taxon>Pseudomonadati</taxon>
        <taxon>Pseudomonadota</taxon>
        <taxon>Alphaproteobacteria</taxon>
        <taxon>Hyphomicrobiales</taxon>
        <taxon>Stappiaceae</taxon>
        <taxon>Roseibium</taxon>
    </lineage>
</organism>
<accession>A0A916X174</accession>
<feature type="compositionally biased region" description="Acidic residues" evidence="1">
    <location>
        <begin position="340"/>
        <end position="350"/>
    </location>
</feature>
<proteinExistence type="predicted"/>
<dbReference type="InterPro" id="IPR010865">
    <property type="entry name" value="DUF1499"/>
</dbReference>
<sequence>MGLLNPAAAPGRAVGHQSDGTMKRYARYRSSLAPFGRTVGALSVAIAVLSVLLHRFGLIEAWVMSASLAVAAGFGLTAAVIAFLALRRLWRFGGSGYLDAQLGAVLGLAGAAPVCVVAWVWIFEPPLTDVATDPSDPPVISQNPADLAVEDQAAQFFQDLILERARAVTGQLAGSPDGDAAAVQRALYEDIVPRRYRMPPARLHAAMRRAAEARGWVLTDELPPDLPDAETRAQYLARSPVLGIGADIGIRIRPDPVGALLDVRSVSRSPVPDFTGNADRIRSLLAEIDLVLIETYGDLARLAVLEDELEEMVEGSPSGAEPEEDAAPQIPTPAFKPYFETEDGLPEGEGDLPAPASSG</sequence>
<keyword evidence="2" id="KW-1133">Transmembrane helix</keyword>
<dbReference type="EMBL" id="BMFA01000007">
    <property type="protein sequence ID" value="GGB51393.1"/>
    <property type="molecule type" value="Genomic_DNA"/>
</dbReference>
<name>A0A916X174_9HYPH</name>
<protein>
    <recommendedName>
        <fullName evidence="5">DUF1499 domain-containing protein</fullName>
    </recommendedName>
</protein>
<evidence type="ECO:0000256" key="1">
    <source>
        <dbReference type="SAM" id="MobiDB-lite"/>
    </source>
</evidence>
<evidence type="ECO:0000256" key="2">
    <source>
        <dbReference type="SAM" id="Phobius"/>
    </source>
</evidence>
<feature type="transmembrane region" description="Helical" evidence="2">
    <location>
        <begin position="62"/>
        <end position="86"/>
    </location>
</feature>
<evidence type="ECO:0000313" key="4">
    <source>
        <dbReference type="Proteomes" id="UP000605148"/>
    </source>
</evidence>
<comment type="caution">
    <text evidence="3">The sequence shown here is derived from an EMBL/GenBank/DDBJ whole genome shotgun (WGS) entry which is preliminary data.</text>
</comment>
<keyword evidence="4" id="KW-1185">Reference proteome</keyword>
<feature type="transmembrane region" description="Helical" evidence="2">
    <location>
        <begin position="98"/>
        <end position="122"/>
    </location>
</feature>
<reference evidence="3" key="2">
    <citation type="submission" date="2020-09" db="EMBL/GenBank/DDBJ databases">
        <authorList>
            <person name="Sun Q."/>
            <person name="Zhou Y."/>
        </authorList>
    </citation>
    <scope>NUCLEOTIDE SEQUENCE</scope>
    <source>
        <strain evidence="3">CGMCC 1.12426</strain>
    </source>
</reference>
<keyword evidence="2" id="KW-0812">Transmembrane</keyword>
<dbReference type="Pfam" id="PF07386">
    <property type="entry name" value="DUF1499"/>
    <property type="match status" value="1"/>
</dbReference>
<evidence type="ECO:0008006" key="5">
    <source>
        <dbReference type="Google" id="ProtNLM"/>
    </source>
</evidence>
<feature type="transmembrane region" description="Helical" evidence="2">
    <location>
        <begin position="32"/>
        <end position="56"/>
    </location>
</feature>
<evidence type="ECO:0000313" key="3">
    <source>
        <dbReference type="EMBL" id="GGB51393.1"/>
    </source>
</evidence>
<gene>
    <name evidence="3" type="ORF">GCM10011316_24260</name>
</gene>
<keyword evidence="2" id="KW-0472">Membrane</keyword>